<evidence type="ECO:0000256" key="2">
    <source>
        <dbReference type="ARBA" id="ARBA00023125"/>
    </source>
</evidence>
<dbReference type="Gene3D" id="2.60.120.10">
    <property type="entry name" value="Jelly Rolls"/>
    <property type="match status" value="1"/>
</dbReference>
<dbReference type="InterPro" id="IPR014710">
    <property type="entry name" value="RmlC-like_jellyroll"/>
</dbReference>
<feature type="domain" description="HTH crp-type" evidence="4">
    <location>
        <begin position="140"/>
        <end position="214"/>
    </location>
</feature>
<evidence type="ECO:0000256" key="1">
    <source>
        <dbReference type="ARBA" id="ARBA00023015"/>
    </source>
</evidence>
<gene>
    <name evidence="5" type="ORF">JZO67_001504</name>
</gene>
<dbReference type="InterPro" id="IPR012318">
    <property type="entry name" value="HTH_CRP"/>
</dbReference>
<accession>A0ABV0ELP8</accession>
<dbReference type="EMBL" id="JAFREL020000001">
    <property type="protein sequence ID" value="MEO1769553.1"/>
    <property type="molecule type" value="Genomic_DNA"/>
</dbReference>
<dbReference type="SUPFAM" id="SSF46785">
    <property type="entry name" value="Winged helix' DNA-binding domain"/>
    <property type="match status" value="1"/>
</dbReference>
<dbReference type="InterPro" id="IPR018490">
    <property type="entry name" value="cNMP-bd_dom_sf"/>
</dbReference>
<reference evidence="5 6" key="2">
    <citation type="submission" date="2024-02" db="EMBL/GenBank/DDBJ databases">
        <title>The Genome Sequence of Enterococcus sp. DIV0159.</title>
        <authorList>
            <person name="Earl A."/>
            <person name="Manson A."/>
            <person name="Gilmore M."/>
            <person name="Sanders J."/>
            <person name="Shea T."/>
            <person name="Howe W."/>
            <person name="Livny J."/>
            <person name="Cuomo C."/>
            <person name="Neafsey D."/>
            <person name="Birren B."/>
        </authorList>
    </citation>
    <scope>NUCLEOTIDE SEQUENCE [LARGE SCALE GENOMIC DNA]</scope>
    <source>
        <strain evidence="5 6">665A</strain>
    </source>
</reference>
<keyword evidence="3" id="KW-0804">Transcription</keyword>
<organism evidence="5 6">
    <name type="scientific">Candidatus Enterococcus ferrettii</name>
    <dbReference type="NCBI Taxonomy" id="2815324"/>
    <lineage>
        <taxon>Bacteria</taxon>
        <taxon>Bacillati</taxon>
        <taxon>Bacillota</taxon>
        <taxon>Bacilli</taxon>
        <taxon>Lactobacillales</taxon>
        <taxon>Enterococcaceae</taxon>
        <taxon>Enterococcus</taxon>
    </lineage>
</organism>
<proteinExistence type="predicted"/>
<dbReference type="InterPro" id="IPR036390">
    <property type="entry name" value="WH_DNA-bd_sf"/>
</dbReference>
<sequence length="227" mass="26003">MSKQMLTNYFSSYVDKKKEKSITACKHEYIAFEEHRTSSIYVLHRGILKLSTFLKDGKEFNIKLVAPGEIVTLLEDETTSIVSMPFTICSLSESAEIYLLDRLSFWQDVRSDVLLNEYVRLYYRKNLNIQIRKTCALTSNGKLSAVCNLLYELQNFFGKDSVNGRLIDLELSNEELGKFCGIHNASSFNRILRQLKDAKVIEVSSNKILICSLERLKNMGGSININF</sequence>
<dbReference type="Gene3D" id="1.10.10.10">
    <property type="entry name" value="Winged helix-like DNA-binding domain superfamily/Winged helix DNA-binding domain"/>
    <property type="match status" value="1"/>
</dbReference>
<keyword evidence="2" id="KW-0238">DNA-binding</keyword>
<dbReference type="Pfam" id="PF13545">
    <property type="entry name" value="HTH_Crp_2"/>
    <property type="match status" value="1"/>
</dbReference>
<protein>
    <recommendedName>
        <fullName evidence="4">HTH crp-type domain-containing protein</fullName>
    </recommendedName>
</protein>
<dbReference type="InterPro" id="IPR036388">
    <property type="entry name" value="WH-like_DNA-bd_sf"/>
</dbReference>
<comment type="caution">
    <text evidence="5">The sequence shown here is derived from an EMBL/GenBank/DDBJ whole genome shotgun (WGS) entry which is preliminary data.</text>
</comment>
<evidence type="ECO:0000313" key="5">
    <source>
        <dbReference type="EMBL" id="MEO1769553.1"/>
    </source>
</evidence>
<dbReference type="SUPFAM" id="SSF51206">
    <property type="entry name" value="cAMP-binding domain-like"/>
    <property type="match status" value="1"/>
</dbReference>
<evidence type="ECO:0000259" key="4">
    <source>
        <dbReference type="PROSITE" id="PS51063"/>
    </source>
</evidence>
<evidence type="ECO:0000313" key="6">
    <source>
        <dbReference type="Proteomes" id="UP000664357"/>
    </source>
</evidence>
<dbReference type="Proteomes" id="UP000664357">
    <property type="component" value="Unassembled WGS sequence"/>
</dbReference>
<evidence type="ECO:0000256" key="3">
    <source>
        <dbReference type="ARBA" id="ARBA00023163"/>
    </source>
</evidence>
<keyword evidence="6" id="KW-1185">Reference proteome</keyword>
<keyword evidence="1" id="KW-0805">Transcription regulation</keyword>
<reference evidence="5 6" key="1">
    <citation type="submission" date="2021-03" db="EMBL/GenBank/DDBJ databases">
        <authorList>
            <person name="Gilmore M.S."/>
            <person name="Schwartzman J."/>
            <person name="Van Tyne D."/>
            <person name="Martin M."/>
            <person name="Earl A.M."/>
            <person name="Manson A.L."/>
            <person name="Straub T."/>
            <person name="Salamzade R."/>
            <person name="Saavedra J."/>
            <person name="Lebreton F."/>
            <person name="Prichula J."/>
            <person name="Schaufler K."/>
            <person name="Gaca A."/>
            <person name="Sgardioli B."/>
            <person name="Wagenaar J."/>
            <person name="Strong T."/>
        </authorList>
    </citation>
    <scope>NUCLEOTIDE SEQUENCE [LARGE SCALE GENOMIC DNA]</scope>
    <source>
        <strain evidence="5 6">665A</strain>
    </source>
</reference>
<name>A0ABV0ELP8_9ENTE</name>
<dbReference type="PROSITE" id="PS51063">
    <property type="entry name" value="HTH_CRP_2"/>
    <property type="match status" value="1"/>
</dbReference>